<evidence type="ECO:0000313" key="4">
    <source>
        <dbReference type="Proteomes" id="UP000239388"/>
    </source>
</evidence>
<dbReference type="GO" id="GO:0009103">
    <property type="term" value="P:lipopolysaccharide biosynthetic process"/>
    <property type="evidence" value="ECO:0007669"/>
    <property type="project" value="TreeGrafter"/>
</dbReference>
<dbReference type="Pfam" id="PF00534">
    <property type="entry name" value="Glycos_transf_1"/>
    <property type="match status" value="2"/>
</dbReference>
<dbReference type="EMBL" id="PUIB01000024">
    <property type="protein sequence ID" value="PQO28872.1"/>
    <property type="molecule type" value="Genomic_DNA"/>
</dbReference>
<dbReference type="SUPFAM" id="SSF53756">
    <property type="entry name" value="UDP-Glycosyltransferase/glycogen phosphorylase"/>
    <property type="match status" value="2"/>
</dbReference>
<dbReference type="RefSeq" id="WP_105358196.1">
    <property type="nucleotide sequence ID" value="NZ_PUIB01000024.1"/>
</dbReference>
<dbReference type="PANTHER" id="PTHR46401">
    <property type="entry name" value="GLYCOSYLTRANSFERASE WBBK-RELATED"/>
    <property type="match status" value="1"/>
</dbReference>
<name>A0A2S8F9R2_9BACT</name>
<dbReference type="Gene3D" id="3.40.50.2000">
    <property type="entry name" value="Glycogen Phosphorylase B"/>
    <property type="match status" value="2"/>
</dbReference>
<reference evidence="3 4" key="1">
    <citation type="submission" date="2018-02" db="EMBL/GenBank/DDBJ databases">
        <title>Comparative genomes isolates from brazilian mangrove.</title>
        <authorList>
            <person name="Araujo J.E."/>
            <person name="Taketani R.G."/>
            <person name="Silva M.C.P."/>
            <person name="Loureco M.V."/>
            <person name="Andreote F.D."/>
        </authorList>
    </citation>
    <scope>NUCLEOTIDE SEQUENCE [LARGE SCALE GENOMIC DNA]</scope>
    <source>
        <strain evidence="3 4">NAP PRIS-MGV</strain>
    </source>
</reference>
<evidence type="ECO:0000259" key="2">
    <source>
        <dbReference type="Pfam" id="PF00534"/>
    </source>
</evidence>
<evidence type="ECO:0000256" key="1">
    <source>
        <dbReference type="ARBA" id="ARBA00022679"/>
    </source>
</evidence>
<feature type="domain" description="Glycosyl transferase family 1" evidence="2">
    <location>
        <begin position="211"/>
        <end position="362"/>
    </location>
</feature>
<dbReference type="PANTHER" id="PTHR46401:SF2">
    <property type="entry name" value="GLYCOSYLTRANSFERASE WBBK-RELATED"/>
    <property type="match status" value="1"/>
</dbReference>
<dbReference type="InterPro" id="IPR001296">
    <property type="entry name" value="Glyco_trans_1"/>
</dbReference>
<dbReference type="CDD" id="cd03809">
    <property type="entry name" value="GT4_MtfB-like"/>
    <property type="match status" value="1"/>
</dbReference>
<dbReference type="AlphaFoldDB" id="A0A2S8F9R2"/>
<evidence type="ECO:0000313" key="3">
    <source>
        <dbReference type="EMBL" id="PQO28872.1"/>
    </source>
</evidence>
<proteinExistence type="predicted"/>
<dbReference type="OrthoDB" id="283384at2"/>
<protein>
    <recommendedName>
        <fullName evidence="2">Glycosyl transferase family 1 domain-containing protein</fullName>
    </recommendedName>
</protein>
<gene>
    <name evidence="3" type="ORF">C5Y98_24220</name>
</gene>
<feature type="domain" description="Glycosyl transferase family 1" evidence="2">
    <location>
        <begin position="595"/>
        <end position="726"/>
    </location>
</feature>
<dbReference type="CDD" id="cd03801">
    <property type="entry name" value="GT4_PimA-like"/>
    <property type="match status" value="1"/>
</dbReference>
<comment type="caution">
    <text evidence="3">The sequence shown here is derived from an EMBL/GenBank/DDBJ whole genome shotgun (WGS) entry which is preliminary data.</text>
</comment>
<dbReference type="GO" id="GO:0016757">
    <property type="term" value="F:glycosyltransferase activity"/>
    <property type="evidence" value="ECO:0007669"/>
    <property type="project" value="InterPro"/>
</dbReference>
<sequence>MLLLIDAQALQTLNSRNRGVGRYSSALISGIRSVRPDWQIELIENTLLEPIGAELRNQFPVRTFTPPVASGAKFVSNRELNETFYADWICSQGADSYLCCSLFEHEAVVPNFTTIRPPHTAAVLYDLIPLLFDEEYLHIPHDAEAYAHRFRQLCQMDTLLAISESTRNDFLALEIEDAPEVVNIRGATTGPFHPPAAGEDPAAKLRRLSLRDDFILYVGGCDYRKNMEGAIQAYALLPKEVQQRHNLVITCGFHAHFEKYYTDFIAQRGLTETVKLTGWVSEEELHALYQTCRLFFFPSFYEGLGLPVLEALQSGAPVVCSNSSSLPEYGGRLSHMADPHSPQKLAAALHQALDEPRDKSRNERLEFTRQFTWQDTGERTAQALASGVARRKVRRKRPRIAWVSPLPPVRSPIAEYSRELISALKEQYDIELVIDAAAPEIDPQLASQFVVVTDQELQTRHAAAAYDLFVYNLGDHAFHDYMLPILHRYRGLIVLHDFFLGGLIRSAVDRGYWGMSLEETVRREGSVDLANLLASGHVSPELLEHLSPLNEQVFKRADSVIVHSRWAWQRAKAIAEIPVSYLPKYCRPADERLSQIEQRQQLEIPEKAFVIASFGVRGEASRIESLLQAVSELPRRLRNRCQIILSGDNRDELEKELTTTLVKRRLKSKVQLLGSLSAEELERYAVAADVCVQLHYPIRNEITPELLQALASGACCITSATGPTTEFPNGVTLKVRSPHHEVDDLRNSLIYLDNHPELGQQVRTTAWHYVRANHTLTQFLPQFGFALAQTLSRRADNDERWLDRITACIADSQSVLPENLARMWSALRSEALQINASFHPTPAPFESLGNPHNRKKSA</sequence>
<keyword evidence="1" id="KW-0808">Transferase</keyword>
<dbReference type="Proteomes" id="UP000239388">
    <property type="component" value="Unassembled WGS sequence"/>
</dbReference>
<organism evidence="3 4">
    <name type="scientific">Blastopirellula marina</name>
    <dbReference type="NCBI Taxonomy" id="124"/>
    <lineage>
        <taxon>Bacteria</taxon>
        <taxon>Pseudomonadati</taxon>
        <taxon>Planctomycetota</taxon>
        <taxon>Planctomycetia</taxon>
        <taxon>Pirellulales</taxon>
        <taxon>Pirellulaceae</taxon>
        <taxon>Blastopirellula</taxon>
    </lineage>
</organism>
<accession>A0A2S8F9R2</accession>